<comment type="caution">
    <text evidence="2">The sequence shown here is derived from an EMBL/GenBank/DDBJ whole genome shotgun (WGS) entry which is preliminary data.</text>
</comment>
<proteinExistence type="predicted"/>
<dbReference type="InterPro" id="IPR036844">
    <property type="entry name" value="Hint_dom_sf"/>
</dbReference>
<dbReference type="SUPFAM" id="SSF51294">
    <property type="entry name" value="Hedgehog/intein (Hint) domain"/>
    <property type="match status" value="1"/>
</dbReference>
<sequence>MSEPNQANTPSKAVTRRMIVAAAATIASVGSAHAYRHTNCFLKGTRISTASGERKIEELKVGDMIPTVFGGQRPIEWIGRMRRTRSDRRKPWVDDARPVRIARSALAPNVPSADLFVTRGHALFIDGVLIPAEHLINGTTISLDAADQHDELEFYHVKLARHDVIYAEGAPCESLLRVDETKSNSSLYLRKHGDTQDEHCAPILGNGLRSQIMTEVKGLLSPSQSRRQLDTVRARLDARAAALATQQPETVA</sequence>
<organism evidence="2 3">
    <name type="scientific">Bradyrhizobium rifense</name>
    <dbReference type="NCBI Taxonomy" id="515499"/>
    <lineage>
        <taxon>Bacteria</taxon>
        <taxon>Pseudomonadati</taxon>
        <taxon>Pseudomonadota</taxon>
        <taxon>Alphaproteobacteria</taxon>
        <taxon>Hyphomicrobiales</taxon>
        <taxon>Nitrobacteraceae</taxon>
        <taxon>Bradyrhizobium</taxon>
    </lineage>
</organism>
<dbReference type="OrthoDB" id="6305173at2"/>
<protein>
    <submittedName>
        <fullName evidence="2">Hint domain-containing protein</fullName>
    </submittedName>
</protein>
<evidence type="ECO:0000313" key="2">
    <source>
        <dbReference type="EMBL" id="TYL89332.1"/>
    </source>
</evidence>
<reference evidence="2 3" key="1">
    <citation type="submission" date="2019-08" db="EMBL/GenBank/DDBJ databases">
        <title>Bradyrhizobium hipponensis sp. nov., a rhizobium isolated from a Lupinus angustifolius root nodule in Tunisia.</title>
        <authorList>
            <person name="Off K."/>
            <person name="Rejili M."/>
            <person name="Mars M."/>
            <person name="Brachmann A."/>
            <person name="Marin M."/>
        </authorList>
    </citation>
    <scope>NUCLEOTIDE SEQUENCE [LARGE SCALE GENOMIC DNA]</scope>
    <source>
        <strain evidence="2 3">CTAW71</strain>
    </source>
</reference>
<dbReference type="Pfam" id="PF13403">
    <property type="entry name" value="Hint_2"/>
    <property type="match status" value="1"/>
</dbReference>
<dbReference type="AlphaFoldDB" id="A0A5D3K3Q2"/>
<dbReference type="EMBL" id="VSSS01000061">
    <property type="protein sequence ID" value="TYL89332.1"/>
    <property type="molecule type" value="Genomic_DNA"/>
</dbReference>
<evidence type="ECO:0000259" key="1">
    <source>
        <dbReference type="Pfam" id="PF13403"/>
    </source>
</evidence>
<dbReference type="Proteomes" id="UP000324758">
    <property type="component" value="Unassembled WGS sequence"/>
</dbReference>
<dbReference type="InterPro" id="IPR028992">
    <property type="entry name" value="Hedgehog/Intein_dom"/>
</dbReference>
<feature type="domain" description="Hedgehog/Intein (Hint)" evidence="1">
    <location>
        <begin position="40"/>
        <end position="177"/>
    </location>
</feature>
<name>A0A5D3K3Q2_9BRAD</name>
<accession>A0A5D3K3Q2</accession>
<keyword evidence="3" id="KW-1185">Reference proteome</keyword>
<dbReference type="Gene3D" id="2.170.16.10">
    <property type="entry name" value="Hedgehog/Intein (Hint) domain"/>
    <property type="match status" value="1"/>
</dbReference>
<evidence type="ECO:0000313" key="3">
    <source>
        <dbReference type="Proteomes" id="UP000324758"/>
    </source>
</evidence>
<gene>
    <name evidence="2" type="ORF">FXB40_36125</name>
</gene>
<dbReference type="RefSeq" id="WP_148777045.1">
    <property type="nucleotide sequence ID" value="NZ_VSSS01000061.1"/>
</dbReference>